<sequence length="234" mass="26871">MVDRNNNWDHENFHGERQRRGPTGDYRPGDSGFVRDHRENRPDMDRYDAARQHDYGMDDGNRGSGSRDPRMGRSQQASGEHRHIGELRDRGYGDQLPDRRRDHGHDYSPFDIVRHDRGFVDRANDEVASWFGDEVAARRREMDGHRGKGPRGYRRSDARILEDVNDRLADDPAIDASDIEVTVEDAEVTLGGHVTDRWEKRRAEDCVDRVSGVTHVQNNLRIRISGEGSVMTQA</sequence>
<feature type="compositionally biased region" description="Basic and acidic residues" evidence="1">
    <location>
        <begin position="33"/>
        <end position="71"/>
    </location>
</feature>
<dbReference type="InterPro" id="IPR014004">
    <property type="entry name" value="Transpt-assoc_nodulatn_dom_bac"/>
</dbReference>
<dbReference type="Pfam" id="PF04972">
    <property type="entry name" value="BON"/>
    <property type="match status" value="1"/>
</dbReference>
<dbReference type="PANTHER" id="PTHR34606:SF15">
    <property type="entry name" value="BON DOMAIN-CONTAINING PROTEIN"/>
    <property type="match status" value="1"/>
</dbReference>
<feature type="compositionally biased region" description="Basic and acidic residues" evidence="1">
    <location>
        <begin position="79"/>
        <end position="107"/>
    </location>
</feature>
<dbReference type="InterPro" id="IPR007055">
    <property type="entry name" value="BON_dom"/>
</dbReference>
<dbReference type="EMBL" id="STGT01000005">
    <property type="protein sequence ID" value="THV11688.1"/>
    <property type="molecule type" value="Genomic_DNA"/>
</dbReference>
<evidence type="ECO:0000259" key="2">
    <source>
        <dbReference type="PROSITE" id="PS50914"/>
    </source>
</evidence>
<name>A0ABY2QQM1_9HYPH</name>
<feature type="region of interest" description="Disordered" evidence="1">
    <location>
        <begin position="1"/>
        <end position="107"/>
    </location>
</feature>
<keyword evidence="4" id="KW-1185">Reference proteome</keyword>
<evidence type="ECO:0000256" key="1">
    <source>
        <dbReference type="SAM" id="MobiDB-lite"/>
    </source>
</evidence>
<gene>
    <name evidence="3" type="ORF">E9677_19510</name>
</gene>
<feature type="compositionally biased region" description="Basic and acidic residues" evidence="1">
    <location>
        <begin position="1"/>
        <end position="19"/>
    </location>
</feature>
<evidence type="ECO:0000313" key="4">
    <source>
        <dbReference type="Proteomes" id="UP000309667"/>
    </source>
</evidence>
<dbReference type="RefSeq" id="WP_136559735.1">
    <property type="nucleotide sequence ID" value="NZ_STGT01000005.1"/>
</dbReference>
<reference evidence="3 4" key="1">
    <citation type="submission" date="2019-04" db="EMBL/GenBank/DDBJ databases">
        <title>Genome sequence of strain 7209-2.</title>
        <authorList>
            <person name="Gao J."/>
            <person name="Sun J."/>
        </authorList>
    </citation>
    <scope>NUCLEOTIDE SEQUENCE [LARGE SCALE GENOMIC DNA]</scope>
    <source>
        <strain evidence="3 4">7209-2</strain>
    </source>
</reference>
<dbReference type="PANTHER" id="PTHR34606">
    <property type="entry name" value="BON DOMAIN-CONTAINING PROTEIN"/>
    <property type="match status" value="1"/>
</dbReference>
<evidence type="ECO:0000313" key="3">
    <source>
        <dbReference type="EMBL" id="THV11688.1"/>
    </source>
</evidence>
<organism evidence="3 4">
    <name type="scientific">Rhizobium rhizophilum</name>
    <dbReference type="NCBI Taxonomy" id="1850373"/>
    <lineage>
        <taxon>Bacteria</taxon>
        <taxon>Pseudomonadati</taxon>
        <taxon>Pseudomonadota</taxon>
        <taxon>Alphaproteobacteria</taxon>
        <taxon>Hyphomicrobiales</taxon>
        <taxon>Rhizobiaceae</taxon>
        <taxon>Rhizobium/Agrobacterium group</taxon>
        <taxon>Rhizobium</taxon>
    </lineage>
</organism>
<dbReference type="Gene3D" id="3.30.1340.30">
    <property type="match status" value="1"/>
</dbReference>
<dbReference type="Proteomes" id="UP000309667">
    <property type="component" value="Unassembled WGS sequence"/>
</dbReference>
<accession>A0ABY2QQM1</accession>
<comment type="caution">
    <text evidence="3">The sequence shown here is derived from an EMBL/GenBank/DDBJ whole genome shotgun (WGS) entry which is preliminary data.</text>
</comment>
<dbReference type="InterPro" id="IPR051686">
    <property type="entry name" value="Lipoprotein_DolP"/>
</dbReference>
<proteinExistence type="predicted"/>
<feature type="domain" description="BON" evidence="2">
    <location>
        <begin position="156"/>
        <end position="224"/>
    </location>
</feature>
<dbReference type="NCBIfam" id="NF033157">
    <property type="entry name" value="SWFGD_domain"/>
    <property type="match status" value="1"/>
</dbReference>
<dbReference type="SMART" id="SM00749">
    <property type="entry name" value="BON"/>
    <property type="match status" value="1"/>
</dbReference>
<protein>
    <submittedName>
        <fullName evidence="3">BON domain-containing protein</fullName>
    </submittedName>
</protein>
<dbReference type="PROSITE" id="PS50914">
    <property type="entry name" value="BON"/>
    <property type="match status" value="1"/>
</dbReference>
<dbReference type="InterPro" id="IPR047800">
    <property type="entry name" value="SWFGD_dom"/>
</dbReference>